<evidence type="ECO:0000313" key="7">
    <source>
        <dbReference type="Proteomes" id="UP001295794"/>
    </source>
</evidence>
<keyword evidence="2" id="KW-0863">Zinc-finger</keyword>
<dbReference type="PANTHER" id="PTHR47763:SF1">
    <property type="entry name" value="DUF659 DOMAIN-CONTAINING PROTEIN"/>
    <property type="match status" value="1"/>
</dbReference>
<feature type="domain" description="IBR" evidence="5">
    <location>
        <begin position="906"/>
        <end position="954"/>
    </location>
</feature>
<reference evidence="6" key="1">
    <citation type="submission" date="2023-11" db="EMBL/GenBank/DDBJ databases">
        <authorList>
            <person name="De Vega J J."/>
            <person name="De Vega J J."/>
        </authorList>
    </citation>
    <scope>NUCLEOTIDE SEQUENCE</scope>
</reference>
<comment type="caution">
    <text evidence="6">The sequence shown here is derived from an EMBL/GenBank/DDBJ whole genome shotgun (WGS) entry which is preliminary data.</text>
</comment>
<keyword evidence="7" id="KW-1185">Reference proteome</keyword>
<organism evidence="6 7">
    <name type="scientific">Mycena citricolor</name>
    <dbReference type="NCBI Taxonomy" id="2018698"/>
    <lineage>
        <taxon>Eukaryota</taxon>
        <taxon>Fungi</taxon>
        <taxon>Dikarya</taxon>
        <taxon>Basidiomycota</taxon>
        <taxon>Agaricomycotina</taxon>
        <taxon>Agaricomycetes</taxon>
        <taxon>Agaricomycetidae</taxon>
        <taxon>Agaricales</taxon>
        <taxon>Marasmiineae</taxon>
        <taxon>Mycenaceae</taxon>
        <taxon>Mycena</taxon>
    </lineage>
</organism>
<protein>
    <recommendedName>
        <fullName evidence="5">IBR domain-containing protein</fullName>
    </recommendedName>
</protein>
<dbReference type="GO" id="GO:0004674">
    <property type="term" value="F:protein serine/threonine kinase activity"/>
    <property type="evidence" value="ECO:0007669"/>
    <property type="project" value="TreeGrafter"/>
</dbReference>
<gene>
    <name evidence="6" type="ORF">MYCIT1_LOCUS21865</name>
</gene>
<dbReference type="EMBL" id="CAVNYO010000403">
    <property type="protein sequence ID" value="CAK5274612.1"/>
    <property type="molecule type" value="Genomic_DNA"/>
</dbReference>
<evidence type="ECO:0000256" key="2">
    <source>
        <dbReference type="ARBA" id="ARBA00022771"/>
    </source>
</evidence>
<keyword evidence="3" id="KW-0833">Ubl conjugation pathway</keyword>
<keyword evidence="1" id="KW-0479">Metal-binding</keyword>
<dbReference type="InterPro" id="IPR002867">
    <property type="entry name" value="IBR_dom"/>
</dbReference>
<sequence length="979" mass="108542">MSDGSAQFDTDSEASLTYDLLVVTDATASMGGYLDALRQSIPEILALAKLSGAFSRVGVLAYKDYSDETELVNWSGWNVPNLSSFVHDLQSTGGGDFPEAAKTALIRALQKVDAKNAQTLVLWYADAPPHHPVFTSHLNDVAEKQAFPEGSTDWVKLCRTAKRRGCTFFCFTPQGLDTQYSSFYVLLSALTGGICVASRAGENDSKTLARLSVGMVMHWMGRSTATFSDILEQSNARLLRYVNPPIEKLTDEGKGARGYLPARVVGSSRDVWLAQKISKLPLGLDHIPIRHSMKESFDPGKRFLDPGETTYQAMVYESLAEIITTNVACLTYNPIFGQLWRAVCRVNNERKAALVNLFSAQVGRIEDVEQKKGLKLWLEESFDQTEEIDKMIQAAASRPAVYLDFDADVKLTRTELLEVSHSCYPGVLKRIGKIFTHLKLVEPGVTLGPNERFVPLSLSASDVFRTLPHLIVPGTLYPHRAAALIAIVALVTGVPFLADLAKSLLATFKGKWLDLEVPENISFDCARLLLSAPEGIVLTRQEKRVYEMMRRYRLIEANLDAPVQVKVPWAPAKTRGCGDMKVRCKMCSKFRSVTIMCHDRNNVCGHCSFGDGDSYPEYSDEESCWVECSSMKCRAQYVVDNVAGLRIRPRCHYCRTHISCPWIECSVCTNRVIIPEAYRTTAADKFTCPGCTNGDWASIASQESTVRAINKENGVGWLGMVADAFAGKSAFKLMQASGKAAFGFVPRHRSLSLVLGQKKVFNAADVLAQVEARDSVFLATCSLCFEDVRSDKLVRACGRTGCTQLVDERYLKEWYGGNAPGKLLNLMQFKCPFCRRQPLLKTFMRYNRAAAALSQVKNAFGNRRWLYAWCTDCGSAQRAFERTACSDRELPPMAPGWSCEDCTVSQTIDTFGARLVQCPNPSCGMHIDLIDGCNHVVCVCGTHLCFACGEQFESDAIYEHMVQAHGSIFAEVEEELDEY</sequence>
<dbReference type="Proteomes" id="UP001295794">
    <property type="component" value="Unassembled WGS sequence"/>
</dbReference>
<evidence type="ECO:0000256" key="3">
    <source>
        <dbReference type="ARBA" id="ARBA00022786"/>
    </source>
</evidence>
<dbReference type="GO" id="GO:0005737">
    <property type="term" value="C:cytoplasm"/>
    <property type="evidence" value="ECO:0007669"/>
    <property type="project" value="TreeGrafter"/>
</dbReference>
<evidence type="ECO:0000256" key="4">
    <source>
        <dbReference type="ARBA" id="ARBA00022833"/>
    </source>
</evidence>
<dbReference type="Gene3D" id="3.40.50.410">
    <property type="entry name" value="von Willebrand factor, type A domain"/>
    <property type="match status" value="1"/>
</dbReference>
<proteinExistence type="predicted"/>
<dbReference type="InterPro" id="IPR036465">
    <property type="entry name" value="vWFA_dom_sf"/>
</dbReference>
<dbReference type="GO" id="GO:0008270">
    <property type="term" value="F:zinc ion binding"/>
    <property type="evidence" value="ECO:0007669"/>
    <property type="project" value="UniProtKB-KW"/>
</dbReference>
<dbReference type="SUPFAM" id="SSF53300">
    <property type="entry name" value="vWA-like"/>
    <property type="match status" value="1"/>
</dbReference>
<dbReference type="PANTHER" id="PTHR47763">
    <property type="entry name" value="ALPHA-PROTEIN KINASE VWKA"/>
    <property type="match status" value="1"/>
</dbReference>
<evidence type="ECO:0000256" key="1">
    <source>
        <dbReference type="ARBA" id="ARBA00022723"/>
    </source>
</evidence>
<evidence type="ECO:0000259" key="5">
    <source>
        <dbReference type="Pfam" id="PF01485"/>
    </source>
</evidence>
<evidence type="ECO:0000313" key="6">
    <source>
        <dbReference type="EMBL" id="CAK5274612.1"/>
    </source>
</evidence>
<dbReference type="Gene3D" id="1.20.120.1750">
    <property type="match status" value="1"/>
</dbReference>
<dbReference type="Pfam" id="PF01485">
    <property type="entry name" value="IBR"/>
    <property type="match status" value="1"/>
</dbReference>
<dbReference type="AlphaFoldDB" id="A0AAD2HFA4"/>
<dbReference type="SUPFAM" id="SSF57850">
    <property type="entry name" value="RING/U-box"/>
    <property type="match status" value="1"/>
</dbReference>
<dbReference type="InterPro" id="IPR052969">
    <property type="entry name" value="Thr-specific_kinase-like"/>
</dbReference>
<name>A0AAD2HFA4_9AGAR</name>
<keyword evidence="4" id="KW-0862">Zinc</keyword>
<accession>A0AAD2HFA4</accession>